<feature type="domain" description="Bacterial type II secretion system protein E" evidence="2">
    <location>
        <begin position="63"/>
        <end position="331"/>
    </location>
</feature>
<dbReference type="Pfam" id="PF00437">
    <property type="entry name" value="T2SSE"/>
    <property type="match status" value="1"/>
</dbReference>
<dbReference type="AlphaFoldDB" id="A0A6J4HR90"/>
<dbReference type="CDD" id="cd01130">
    <property type="entry name" value="VirB11-like_ATPase"/>
    <property type="match status" value="1"/>
</dbReference>
<evidence type="ECO:0000259" key="2">
    <source>
        <dbReference type="Pfam" id="PF00437"/>
    </source>
</evidence>
<dbReference type="Gene3D" id="3.40.50.300">
    <property type="entry name" value="P-loop containing nucleotide triphosphate hydrolases"/>
    <property type="match status" value="1"/>
</dbReference>
<dbReference type="InterPro" id="IPR027417">
    <property type="entry name" value="P-loop_NTPase"/>
</dbReference>
<organism evidence="3">
    <name type="scientific">uncultured Acidimicrobiales bacterium</name>
    <dbReference type="NCBI Taxonomy" id="310071"/>
    <lineage>
        <taxon>Bacteria</taxon>
        <taxon>Bacillati</taxon>
        <taxon>Actinomycetota</taxon>
        <taxon>Acidimicrobiia</taxon>
        <taxon>Acidimicrobiales</taxon>
        <taxon>environmental samples</taxon>
    </lineage>
</organism>
<evidence type="ECO:0000256" key="1">
    <source>
        <dbReference type="ARBA" id="ARBA00006611"/>
    </source>
</evidence>
<gene>
    <name evidence="3" type="ORF">AVDCRST_MAG10-1095</name>
</gene>
<dbReference type="PANTHER" id="PTHR30486:SF15">
    <property type="entry name" value="TYPE II_IV SECRETION SYSTEM ATPASE"/>
    <property type="match status" value="1"/>
</dbReference>
<evidence type="ECO:0000313" key="3">
    <source>
        <dbReference type="EMBL" id="CAA9229576.1"/>
    </source>
</evidence>
<dbReference type="Gene3D" id="3.30.450.380">
    <property type="match status" value="1"/>
</dbReference>
<sequence>MTTTAMAPLGEAKARIHARLLADGGTGALADRVAALVDDEVPLLGGALRRRLVAGILADVCGLGAIEPLLADPDVTEIMVNGPGRVWIERKGALVRVPVELDAAAIEHLIEKVVAPLGLRVDRSSPLVDARLPDGSRVNAVVPPLAVDGPCLTVRRFGARAVPLADFAGPDVTALLSEAVAGRRNLVVSGGTGAGKTTLLNALGACIPASERVITVEDAAELNLPREHVVRLEARPANAEGAGEVRIRDLVRNALRMRPDRIVVGEVRGPEALDMLQAMNSGHEGSLSTCHANSPDDALRRLETMVLMGEVQLPLAAVRSQLEAALDLIVQVSRFSDGSRRIVAVAEVVEGAGASESGTRTRLVADAGGVVAP</sequence>
<accession>A0A6J4HR90</accession>
<keyword evidence="3" id="KW-0378">Hydrolase</keyword>
<name>A0A6J4HR90_9ACTN</name>
<dbReference type="InterPro" id="IPR001482">
    <property type="entry name" value="T2SS/T4SS_dom"/>
</dbReference>
<proteinExistence type="inferred from homology"/>
<protein>
    <submittedName>
        <fullName evidence="3">Type II/IV secretion system ATP hydrolase TadA/VirB11/CpaF, TadA subfamily</fullName>
    </submittedName>
</protein>
<dbReference type="InterPro" id="IPR050921">
    <property type="entry name" value="T4SS_GSP_E_ATPase"/>
</dbReference>
<reference evidence="3" key="1">
    <citation type="submission" date="2020-02" db="EMBL/GenBank/DDBJ databases">
        <authorList>
            <person name="Meier V. D."/>
        </authorList>
    </citation>
    <scope>NUCLEOTIDE SEQUENCE</scope>
    <source>
        <strain evidence="3">AVDCRST_MAG10</strain>
    </source>
</reference>
<dbReference type="PANTHER" id="PTHR30486">
    <property type="entry name" value="TWITCHING MOTILITY PROTEIN PILT"/>
    <property type="match status" value="1"/>
</dbReference>
<dbReference type="EMBL" id="CADCTB010000075">
    <property type="protein sequence ID" value="CAA9229576.1"/>
    <property type="molecule type" value="Genomic_DNA"/>
</dbReference>
<comment type="similarity">
    <text evidence="1">Belongs to the GSP E family.</text>
</comment>
<dbReference type="GO" id="GO:0016887">
    <property type="term" value="F:ATP hydrolysis activity"/>
    <property type="evidence" value="ECO:0007669"/>
    <property type="project" value="InterPro"/>
</dbReference>
<dbReference type="SUPFAM" id="SSF52540">
    <property type="entry name" value="P-loop containing nucleoside triphosphate hydrolases"/>
    <property type="match status" value="1"/>
</dbReference>